<reference evidence="1" key="1">
    <citation type="submission" date="2018-11" db="EMBL/GenBank/DDBJ databases">
        <authorList>
            <consortium name="Pathogen Informatics"/>
        </authorList>
    </citation>
    <scope>NUCLEOTIDE SEQUENCE</scope>
</reference>
<gene>
    <name evidence="1" type="ORF">PXEA_LOCUS27508</name>
</gene>
<keyword evidence="2" id="KW-1185">Reference proteome</keyword>
<dbReference type="AlphaFoldDB" id="A0A3S5ADE3"/>
<comment type="caution">
    <text evidence="1">The sequence shown here is derived from an EMBL/GenBank/DDBJ whole genome shotgun (WGS) entry which is preliminary data.</text>
</comment>
<organism evidence="1 2">
    <name type="scientific">Protopolystoma xenopodis</name>
    <dbReference type="NCBI Taxonomy" id="117903"/>
    <lineage>
        <taxon>Eukaryota</taxon>
        <taxon>Metazoa</taxon>
        <taxon>Spiralia</taxon>
        <taxon>Lophotrochozoa</taxon>
        <taxon>Platyhelminthes</taxon>
        <taxon>Monogenea</taxon>
        <taxon>Polyopisthocotylea</taxon>
        <taxon>Polystomatidea</taxon>
        <taxon>Polystomatidae</taxon>
        <taxon>Protopolystoma</taxon>
    </lineage>
</organism>
<dbReference type="Proteomes" id="UP000784294">
    <property type="component" value="Unassembled WGS sequence"/>
</dbReference>
<evidence type="ECO:0000313" key="2">
    <source>
        <dbReference type="Proteomes" id="UP000784294"/>
    </source>
</evidence>
<protein>
    <submittedName>
        <fullName evidence="1">Uncharacterized protein</fullName>
    </submittedName>
</protein>
<proteinExistence type="predicted"/>
<sequence>METKTFSEPFKHLLPADPFDMDRFFAIPSRPPSRVLSHPAEALRLLPLLSSDSIEIVSAIFLPLLKGKASVVRVHPLCAKRGDLESHSFDVRLATMSETVPLSIESPQLVDLTHFSPENGPVFAIKTKGQCYSDAGRLTARECVMLLHRSWADRQILEEQMA</sequence>
<accession>A0A3S5ADE3</accession>
<name>A0A3S5ADE3_9PLAT</name>
<evidence type="ECO:0000313" key="1">
    <source>
        <dbReference type="EMBL" id="VEL34068.1"/>
    </source>
</evidence>
<dbReference type="EMBL" id="CAAALY010246932">
    <property type="protein sequence ID" value="VEL34068.1"/>
    <property type="molecule type" value="Genomic_DNA"/>
</dbReference>